<keyword evidence="4 5" id="KW-0472">Membrane</keyword>
<dbReference type="InterPro" id="IPR000515">
    <property type="entry name" value="MetI-like"/>
</dbReference>
<evidence type="ECO:0000313" key="8">
    <source>
        <dbReference type="Proteomes" id="UP000216361"/>
    </source>
</evidence>
<keyword evidence="2 5" id="KW-0812">Transmembrane</keyword>
<dbReference type="Gene3D" id="1.10.3720.10">
    <property type="entry name" value="MetI-like"/>
    <property type="match status" value="2"/>
</dbReference>
<dbReference type="SUPFAM" id="SSF161098">
    <property type="entry name" value="MetI-like"/>
    <property type="match status" value="2"/>
</dbReference>
<feature type="transmembrane region" description="Helical" evidence="5">
    <location>
        <begin position="383"/>
        <end position="402"/>
    </location>
</feature>
<dbReference type="InterPro" id="IPR017664">
    <property type="entry name" value="AminoethylPonate_ABC_perm-1"/>
</dbReference>
<dbReference type="PANTHER" id="PTHR43496:SF1">
    <property type="entry name" value="POLYGALACTURONAN_RHAMNOGALACTURONAN TRANSPORT SYSTEM PERMEASE PROTEIN YTEP"/>
    <property type="match status" value="1"/>
</dbReference>
<feature type="transmembrane region" description="Helical" evidence="5">
    <location>
        <begin position="326"/>
        <end position="349"/>
    </location>
</feature>
<evidence type="ECO:0000313" key="7">
    <source>
        <dbReference type="EMBL" id="OYQ20122.1"/>
    </source>
</evidence>
<feature type="transmembrane region" description="Helical" evidence="5">
    <location>
        <begin position="136"/>
        <end position="157"/>
    </location>
</feature>
<feature type="transmembrane region" description="Helical" evidence="5">
    <location>
        <begin position="105"/>
        <end position="124"/>
    </location>
</feature>
<feature type="transmembrane region" description="Helical" evidence="5">
    <location>
        <begin position="177"/>
        <end position="199"/>
    </location>
</feature>
<feature type="domain" description="ABC transmembrane type-1" evidence="6">
    <location>
        <begin position="377"/>
        <end position="572"/>
    </location>
</feature>
<organism evidence="7 8">
    <name type="scientific">Elstera cyanobacteriorum</name>
    <dbReference type="NCBI Taxonomy" id="2022747"/>
    <lineage>
        <taxon>Bacteria</taxon>
        <taxon>Pseudomonadati</taxon>
        <taxon>Pseudomonadota</taxon>
        <taxon>Alphaproteobacteria</taxon>
        <taxon>Rhodospirillales</taxon>
        <taxon>Rhodospirillaceae</taxon>
        <taxon>Elstera</taxon>
    </lineage>
</organism>
<proteinExistence type="inferred from homology"/>
<dbReference type="EMBL" id="NOXS01000029">
    <property type="protein sequence ID" value="OYQ20122.1"/>
    <property type="molecule type" value="Genomic_DNA"/>
</dbReference>
<feature type="transmembrane region" description="Helical" evidence="5">
    <location>
        <begin position="414"/>
        <end position="437"/>
    </location>
</feature>
<dbReference type="AlphaFoldDB" id="A0A255XT83"/>
<feature type="transmembrane region" description="Helical" evidence="5">
    <location>
        <begin position="449"/>
        <end position="471"/>
    </location>
</feature>
<dbReference type="InterPro" id="IPR035906">
    <property type="entry name" value="MetI-like_sf"/>
</dbReference>
<dbReference type="CDD" id="cd06261">
    <property type="entry name" value="TM_PBP2"/>
    <property type="match status" value="2"/>
</dbReference>
<sequence length="589" mass="63843">MRPTPWRRDCRHRPAGRRASLCRAYRMTGHSLPPRVATVRPALVRRLGLALIVGTLILGIALPLVSLLHLALQARDGSFVGLRNVLAFLGSPALAVSVWNSIWTALVTVILTVPLAFGFAYALTRTCLRGRGLFNMIAAIPLLAPSVLPAIALIYLFGNQGLLRPWLPEGFDIYGPWGIILAHCFYAFPLAVLILTTALSTADARLYEAAASLGTPARRVFFTITLPGARYGLVGAIFVVFTEVVTDFGVAKVIGGQFNVLATDVYKQVVGQQNFPMGAVIGFFLLLPALLAFMVDRAVQRKQQAQLTARAVPLLPRPEAGRDRAALLYCLLIAAPILLVIGIAAWASLVSYWPYNLALTWRHYDFAETDPAGWGSVWNTVRLGLISACIGTPLVFGTAFLLDRAKDMPRLADAGRALMLVPLAVPGLVMGLGYIFFFNAPWNPLNVLYGTMAILVLNSVMRLLPVTYVTATTALTAIDREFDAVGASLKVPGWKTFFRVTVPLCLPSLLNIWIYFFTNAATTLSAIIFLYVADTKTASIAIVNMDEAGATASAAAMGMVIAALCATAKLTQVGASALIDRRRRRWSQR</sequence>
<comment type="caution">
    <text evidence="7">The sequence shown here is derived from an EMBL/GenBank/DDBJ whole genome shotgun (WGS) entry which is preliminary data.</text>
</comment>
<evidence type="ECO:0000256" key="2">
    <source>
        <dbReference type="ARBA" id="ARBA00022692"/>
    </source>
</evidence>
<dbReference type="GO" id="GO:0055085">
    <property type="term" value="P:transmembrane transport"/>
    <property type="evidence" value="ECO:0007669"/>
    <property type="project" value="InterPro"/>
</dbReference>
<feature type="domain" description="ABC transmembrane type-1" evidence="6">
    <location>
        <begin position="98"/>
        <end position="296"/>
    </location>
</feature>
<reference evidence="7 8" key="1">
    <citation type="submission" date="2017-07" db="EMBL/GenBank/DDBJ databases">
        <title>Elstera cyanobacteriorum sp. nov., a novel bacterium isolated from cyanobacterial aggregates in a eutrophic lake.</title>
        <authorList>
            <person name="Cai H."/>
        </authorList>
    </citation>
    <scope>NUCLEOTIDE SEQUENCE [LARGE SCALE GENOMIC DNA]</scope>
    <source>
        <strain evidence="7 8">TH019</strain>
    </source>
</reference>
<accession>A0A255XT83</accession>
<gene>
    <name evidence="7" type="ORF">CHR90_05270</name>
</gene>
<dbReference type="Proteomes" id="UP000216361">
    <property type="component" value="Unassembled WGS sequence"/>
</dbReference>
<comment type="subcellular location">
    <subcellularLocation>
        <location evidence="1 5">Cell membrane</location>
        <topology evidence="1 5">Multi-pass membrane protein</topology>
    </subcellularLocation>
</comment>
<dbReference type="PROSITE" id="PS50928">
    <property type="entry name" value="ABC_TM1"/>
    <property type="match status" value="2"/>
</dbReference>
<evidence type="ECO:0000256" key="3">
    <source>
        <dbReference type="ARBA" id="ARBA00022989"/>
    </source>
</evidence>
<dbReference type="OrthoDB" id="7056428at2"/>
<evidence type="ECO:0000256" key="4">
    <source>
        <dbReference type="ARBA" id="ARBA00023136"/>
    </source>
</evidence>
<keyword evidence="8" id="KW-1185">Reference proteome</keyword>
<evidence type="ECO:0000256" key="5">
    <source>
        <dbReference type="RuleBase" id="RU363032"/>
    </source>
</evidence>
<feature type="transmembrane region" description="Helical" evidence="5">
    <location>
        <begin position="47"/>
        <end position="68"/>
    </location>
</feature>
<feature type="transmembrane region" description="Helical" evidence="5">
    <location>
        <begin position="220"/>
        <end position="241"/>
    </location>
</feature>
<dbReference type="PANTHER" id="PTHR43496">
    <property type="entry name" value="PROTEIN LPLB"/>
    <property type="match status" value="1"/>
</dbReference>
<protein>
    <submittedName>
        <fullName evidence="7">Phosphonate ABC transporter permease</fullName>
    </submittedName>
</protein>
<dbReference type="GO" id="GO:0005886">
    <property type="term" value="C:plasma membrane"/>
    <property type="evidence" value="ECO:0007669"/>
    <property type="project" value="UniProtKB-SubCell"/>
</dbReference>
<feature type="transmembrane region" description="Helical" evidence="5">
    <location>
        <begin position="512"/>
        <end position="533"/>
    </location>
</feature>
<keyword evidence="3 5" id="KW-1133">Transmembrane helix</keyword>
<dbReference type="Pfam" id="PF00528">
    <property type="entry name" value="BPD_transp_1"/>
    <property type="match status" value="2"/>
</dbReference>
<evidence type="ECO:0000259" key="6">
    <source>
        <dbReference type="PROSITE" id="PS50928"/>
    </source>
</evidence>
<feature type="transmembrane region" description="Helical" evidence="5">
    <location>
        <begin position="553"/>
        <end position="579"/>
    </location>
</feature>
<dbReference type="NCBIfam" id="TIGR03262">
    <property type="entry name" value="PhnU2"/>
    <property type="match status" value="1"/>
</dbReference>
<keyword evidence="5" id="KW-0813">Transport</keyword>
<evidence type="ECO:0000256" key="1">
    <source>
        <dbReference type="ARBA" id="ARBA00004651"/>
    </source>
</evidence>
<name>A0A255XT83_9PROT</name>
<comment type="similarity">
    <text evidence="5">Belongs to the binding-protein-dependent transport system permease family.</text>
</comment>
<feature type="transmembrane region" description="Helical" evidence="5">
    <location>
        <begin position="275"/>
        <end position="295"/>
    </location>
</feature>